<evidence type="ECO:0000256" key="2">
    <source>
        <dbReference type="ARBA" id="ARBA00023002"/>
    </source>
</evidence>
<dbReference type="SUPFAM" id="SSF51735">
    <property type="entry name" value="NAD(P)-binding Rossmann-fold domains"/>
    <property type="match status" value="1"/>
</dbReference>
<evidence type="ECO:0000256" key="1">
    <source>
        <dbReference type="ARBA" id="ARBA00022857"/>
    </source>
</evidence>
<dbReference type="Gene3D" id="3.90.25.10">
    <property type="entry name" value="UDP-galactose 4-epimerase, domain 1"/>
    <property type="match status" value="1"/>
</dbReference>
<dbReference type="Gene3D" id="3.40.50.720">
    <property type="entry name" value="NAD(P)-binding Rossmann-like Domain"/>
    <property type="match status" value="1"/>
</dbReference>
<comment type="caution">
    <text evidence="4">The sequence shown here is derived from an EMBL/GenBank/DDBJ whole genome shotgun (WGS) entry which is preliminary data.</text>
</comment>
<dbReference type="GO" id="GO:0016491">
    <property type="term" value="F:oxidoreductase activity"/>
    <property type="evidence" value="ECO:0007669"/>
    <property type="project" value="UniProtKB-KW"/>
</dbReference>
<dbReference type="EMBL" id="JANBVO010000014">
    <property type="protein sequence ID" value="KAJ9145504.1"/>
    <property type="molecule type" value="Genomic_DNA"/>
</dbReference>
<keyword evidence="2" id="KW-0560">Oxidoreductase</keyword>
<accession>A0AA38RT61</accession>
<organism evidence="4 5">
    <name type="scientific">Pleurostoma richardsiae</name>
    <dbReference type="NCBI Taxonomy" id="41990"/>
    <lineage>
        <taxon>Eukaryota</taxon>
        <taxon>Fungi</taxon>
        <taxon>Dikarya</taxon>
        <taxon>Ascomycota</taxon>
        <taxon>Pezizomycotina</taxon>
        <taxon>Sordariomycetes</taxon>
        <taxon>Sordariomycetidae</taxon>
        <taxon>Calosphaeriales</taxon>
        <taxon>Pleurostomataceae</taxon>
        <taxon>Pleurostoma</taxon>
    </lineage>
</organism>
<proteinExistence type="predicted"/>
<dbReference type="InterPro" id="IPR045312">
    <property type="entry name" value="PCBER-like"/>
</dbReference>
<dbReference type="PANTHER" id="PTHR47706:SF9">
    <property type="entry name" value="NMRA-LIKE DOMAIN-CONTAINING PROTEIN-RELATED"/>
    <property type="match status" value="1"/>
</dbReference>
<dbReference type="InterPro" id="IPR008030">
    <property type="entry name" value="NmrA-like"/>
</dbReference>
<reference evidence="4" key="1">
    <citation type="submission" date="2022-07" db="EMBL/GenBank/DDBJ databases">
        <title>Fungi with potential for degradation of polypropylene.</title>
        <authorList>
            <person name="Gostincar C."/>
        </authorList>
    </citation>
    <scope>NUCLEOTIDE SEQUENCE</scope>
    <source>
        <strain evidence="4">EXF-13308</strain>
    </source>
</reference>
<keyword evidence="5" id="KW-1185">Reference proteome</keyword>
<dbReference type="PANTHER" id="PTHR47706">
    <property type="entry name" value="NMRA-LIKE FAMILY PROTEIN"/>
    <property type="match status" value="1"/>
</dbReference>
<dbReference type="CDD" id="cd05259">
    <property type="entry name" value="PCBER_SDR_a"/>
    <property type="match status" value="1"/>
</dbReference>
<gene>
    <name evidence="4" type="ORF">NKR23_g5273</name>
</gene>
<name>A0AA38RT61_9PEZI</name>
<dbReference type="Proteomes" id="UP001174694">
    <property type="component" value="Unassembled WGS sequence"/>
</dbReference>
<evidence type="ECO:0000313" key="5">
    <source>
        <dbReference type="Proteomes" id="UP001174694"/>
    </source>
</evidence>
<evidence type="ECO:0000259" key="3">
    <source>
        <dbReference type="Pfam" id="PF05368"/>
    </source>
</evidence>
<sequence>MAIRNVTLVGANGNLGTVMLDVLVASELFRVTVLKRSSSKSAPAHADKIRIVEMTDGFKVDELAELLKGEDAVIATFPLRDVGQHIRLAEGAAIAGVKRFIPADFGSCDSSDARARELVKLFERKVQVRDALQRLAGEHEGFSWTSLVGGHFFDWGLRENFLHFNLPERKADIIDDGDKKSSQSTLKRYGEATVQVFQREDVTKNKMLFIQSFCVSQNEVLHSLEKATGVKWTVNHIDSEKFIKEQKTLADAGDLQAIEELVFTLGAIDGNWEEKGNFAMDLLGLQNEGLDEVVQSVVAALS</sequence>
<evidence type="ECO:0000313" key="4">
    <source>
        <dbReference type="EMBL" id="KAJ9145504.1"/>
    </source>
</evidence>
<dbReference type="AlphaFoldDB" id="A0AA38RT61"/>
<feature type="domain" description="NmrA-like" evidence="3">
    <location>
        <begin position="5"/>
        <end position="245"/>
    </location>
</feature>
<dbReference type="InterPro" id="IPR036291">
    <property type="entry name" value="NAD(P)-bd_dom_sf"/>
</dbReference>
<dbReference type="InterPro" id="IPR051609">
    <property type="entry name" value="NmrA/Isoflavone_reductase-like"/>
</dbReference>
<keyword evidence="1" id="KW-0521">NADP</keyword>
<protein>
    <submittedName>
        <fullName evidence="4">Isoflavone reductase</fullName>
    </submittedName>
</protein>
<dbReference type="Pfam" id="PF05368">
    <property type="entry name" value="NmrA"/>
    <property type="match status" value="1"/>
</dbReference>